<evidence type="ECO:0000256" key="1">
    <source>
        <dbReference type="ARBA" id="ARBA00022679"/>
    </source>
</evidence>
<sequence>MSDTAYCYPPDYAVLRNKLGLTDAVQLDRFERRIVAQRIAEGVPEGEFDLRHLSAIHRHLFQDVYDWAGELRIVEIAKGGSQFQFRRFIETGMADIHRRLVARNYLKHLTPDAFAEQAGEIIGDVNYVHPFREGNGRTQALYLDQLARNAGHPFDLRRIGKERWLAASKAAHAGRYDPLSDCIRRAIGE</sequence>
<feature type="domain" description="Fido" evidence="8">
    <location>
        <begin position="48"/>
        <end position="185"/>
    </location>
</feature>
<evidence type="ECO:0000256" key="6">
    <source>
        <dbReference type="ARBA" id="ARBA00047939"/>
    </source>
</evidence>
<dbReference type="Pfam" id="PF02661">
    <property type="entry name" value="Fic"/>
    <property type="match status" value="1"/>
</dbReference>
<evidence type="ECO:0000256" key="5">
    <source>
        <dbReference type="ARBA" id="ARBA00034531"/>
    </source>
</evidence>
<evidence type="ECO:0000259" key="8">
    <source>
        <dbReference type="PROSITE" id="PS51459"/>
    </source>
</evidence>
<dbReference type="Proteomes" id="UP000583454">
    <property type="component" value="Unassembled WGS sequence"/>
</dbReference>
<proteinExistence type="predicted"/>
<evidence type="ECO:0000256" key="3">
    <source>
        <dbReference type="ARBA" id="ARBA00022741"/>
    </source>
</evidence>
<dbReference type="InterPro" id="IPR036597">
    <property type="entry name" value="Fido-like_dom_sf"/>
</dbReference>
<keyword evidence="4" id="KW-0067">ATP-binding</keyword>
<keyword evidence="2" id="KW-0548">Nucleotidyltransferase</keyword>
<keyword evidence="3" id="KW-0547">Nucleotide-binding</keyword>
<dbReference type="GO" id="GO:0051302">
    <property type="term" value="P:regulation of cell division"/>
    <property type="evidence" value="ECO:0007669"/>
    <property type="project" value="TreeGrafter"/>
</dbReference>
<dbReference type="PROSITE" id="PS51459">
    <property type="entry name" value="FIDO"/>
    <property type="match status" value="1"/>
</dbReference>
<dbReference type="EMBL" id="JACHOP010000016">
    <property type="protein sequence ID" value="MBB5758680.1"/>
    <property type="molecule type" value="Genomic_DNA"/>
</dbReference>
<dbReference type="RefSeq" id="WP_183571320.1">
    <property type="nucleotide sequence ID" value="NZ_JACHOP010000016.1"/>
</dbReference>
<dbReference type="GO" id="GO:0005524">
    <property type="term" value="F:ATP binding"/>
    <property type="evidence" value="ECO:0007669"/>
    <property type="project" value="UniProtKB-KW"/>
</dbReference>
<reference evidence="9 10" key="1">
    <citation type="submission" date="2020-08" db="EMBL/GenBank/DDBJ databases">
        <title>Genomic Encyclopedia of Type Strains, Phase IV (KMG-IV): sequencing the most valuable type-strain genomes for metagenomic binning, comparative biology and taxonomic classification.</title>
        <authorList>
            <person name="Goeker M."/>
        </authorList>
    </citation>
    <scope>NUCLEOTIDE SEQUENCE [LARGE SCALE GENOMIC DNA]</scope>
    <source>
        <strain evidence="9 10">DSM 2163</strain>
    </source>
</reference>
<comment type="caution">
    <text evidence="9">The sequence shown here is derived from an EMBL/GenBank/DDBJ whole genome shotgun (WGS) entry which is preliminary data.</text>
</comment>
<dbReference type="AlphaFoldDB" id="A0A840ZMX5"/>
<dbReference type="PANTHER" id="PTHR39560">
    <property type="entry name" value="PROTEIN ADENYLYLTRANSFERASE FIC-RELATED"/>
    <property type="match status" value="1"/>
</dbReference>
<name>A0A840ZMX5_9HYPH</name>
<dbReference type="SUPFAM" id="SSF140931">
    <property type="entry name" value="Fic-like"/>
    <property type="match status" value="1"/>
</dbReference>
<dbReference type="EC" id="2.7.7.108" evidence="5"/>
<dbReference type="InterPro" id="IPR003812">
    <property type="entry name" value="Fido"/>
</dbReference>
<evidence type="ECO:0000256" key="7">
    <source>
        <dbReference type="ARBA" id="ARBA00048696"/>
    </source>
</evidence>
<keyword evidence="10" id="KW-1185">Reference proteome</keyword>
<evidence type="ECO:0000313" key="9">
    <source>
        <dbReference type="EMBL" id="MBB5758680.1"/>
    </source>
</evidence>
<protein>
    <recommendedName>
        <fullName evidence="5">protein adenylyltransferase</fullName>
        <ecNumber evidence="5">2.7.7.108</ecNumber>
    </recommendedName>
</protein>
<comment type="catalytic activity">
    <reaction evidence="6">
        <text>L-threonyl-[protein] + ATP = 3-O-(5'-adenylyl)-L-threonyl-[protein] + diphosphate</text>
        <dbReference type="Rhea" id="RHEA:54292"/>
        <dbReference type="Rhea" id="RHEA-COMP:11060"/>
        <dbReference type="Rhea" id="RHEA-COMP:13847"/>
        <dbReference type="ChEBI" id="CHEBI:30013"/>
        <dbReference type="ChEBI" id="CHEBI:30616"/>
        <dbReference type="ChEBI" id="CHEBI:33019"/>
        <dbReference type="ChEBI" id="CHEBI:138113"/>
        <dbReference type="EC" id="2.7.7.108"/>
    </reaction>
</comment>
<evidence type="ECO:0000256" key="4">
    <source>
        <dbReference type="ARBA" id="ARBA00022840"/>
    </source>
</evidence>
<organism evidence="9 10">
    <name type="scientific">Methylorubrum rhodinum</name>
    <dbReference type="NCBI Taxonomy" id="29428"/>
    <lineage>
        <taxon>Bacteria</taxon>
        <taxon>Pseudomonadati</taxon>
        <taxon>Pseudomonadota</taxon>
        <taxon>Alphaproteobacteria</taxon>
        <taxon>Hyphomicrobiales</taxon>
        <taxon>Methylobacteriaceae</taxon>
        <taxon>Methylorubrum</taxon>
    </lineage>
</organism>
<gene>
    <name evidence="9" type="ORF">HNR00_003403</name>
</gene>
<dbReference type="Gene3D" id="1.10.3290.10">
    <property type="entry name" value="Fido-like domain"/>
    <property type="match status" value="1"/>
</dbReference>
<evidence type="ECO:0000313" key="10">
    <source>
        <dbReference type="Proteomes" id="UP000583454"/>
    </source>
</evidence>
<comment type="catalytic activity">
    <reaction evidence="7">
        <text>L-tyrosyl-[protein] + ATP = O-(5'-adenylyl)-L-tyrosyl-[protein] + diphosphate</text>
        <dbReference type="Rhea" id="RHEA:54288"/>
        <dbReference type="Rhea" id="RHEA-COMP:10136"/>
        <dbReference type="Rhea" id="RHEA-COMP:13846"/>
        <dbReference type="ChEBI" id="CHEBI:30616"/>
        <dbReference type="ChEBI" id="CHEBI:33019"/>
        <dbReference type="ChEBI" id="CHEBI:46858"/>
        <dbReference type="ChEBI" id="CHEBI:83624"/>
        <dbReference type="EC" id="2.7.7.108"/>
    </reaction>
</comment>
<accession>A0A840ZMX5</accession>
<evidence type="ECO:0000256" key="2">
    <source>
        <dbReference type="ARBA" id="ARBA00022695"/>
    </source>
</evidence>
<dbReference type="PANTHER" id="PTHR39560:SF1">
    <property type="entry name" value="PROTEIN ADENYLYLTRANSFERASE FIC-RELATED"/>
    <property type="match status" value="1"/>
</dbReference>
<keyword evidence="1" id="KW-0808">Transferase</keyword>
<dbReference type="GO" id="GO:0070733">
    <property type="term" value="F:AMPylase activity"/>
    <property type="evidence" value="ECO:0007669"/>
    <property type="project" value="UniProtKB-EC"/>
</dbReference>